<dbReference type="Pfam" id="PF00563">
    <property type="entry name" value="EAL"/>
    <property type="match status" value="1"/>
</dbReference>
<comment type="caution">
    <text evidence="2">The sequence shown here is derived from an EMBL/GenBank/DDBJ whole genome shotgun (WGS) entry which is preliminary data.</text>
</comment>
<reference evidence="2 3" key="1">
    <citation type="submission" date="2019-03" db="EMBL/GenBank/DDBJ databases">
        <title>Metabolic reconstructions from genomes of highly enriched 'Candidatus Accumulibacter' and 'Candidatus Competibacter' bioreactor populations.</title>
        <authorList>
            <person name="Annavajhala M.K."/>
            <person name="Welles L."/>
            <person name="Abbas B."/>
            <person name="Sorokin D."/>
            <person name="Park H."/>
            <person name="Van Loosdrecht M."/>
            <person name="Chandran K."/>
        </authorList>
    </citation>
    <scope>NUCLEOTIDE SEQUENCE [LARGE SCALE GENOMIC DNA]</scope>
    <source>
        <strain evidence="2 3">SBR_G</strain>
    </source>
</reference>
<dbReference type="Proteomes" id="UP000760480">
    <property type="component" value="Unassembled WGS sequence"/>
</dbReference>
<dbReference type="CDD" id="cd01948">
    <property type="entry name" value="EAL"/>
    <property type="match status" value="1"/>
</dbReference>
<dbReference type="PANTHER" id="PTHR33121:SF70">
    <property type="entry name" value="SIGNALING PROTEIN YKOW"/>
    <property type="match status" value="1"/>
</dbReference>
<dbReference type="Gene3D" id="3.20.20.450">
    <property type="entry name" value="EAL domain"/>
    <property type="match status" value="1"/>
</dbReference>
<dbReference type="InterPro" id="IPR035919">
    <property type="entry name" value="EAL_sf"/>
</dbReference>
<dbReference type="SUPFAM" id="SSF141868">
    <property type="entry name" value="EAL domain-like"/>
    <property type="match status" value="1"/>
</dbReference>
<keyword evidence="3" id="KW-1185">Reference proteome</keyword>
<dbReference type="SMART" id="SM00052">
    <property type="entry name" value="EAL"/>
    <property type="match status" value="1"/>
</dbReference>
<protein>
    <submittedName>
        <fullName evidence="2">EAL domain-containing protein</fullName>
    </submittedName>
</protein>
<accession>A0ABX1THK8</accession>
<organism evidence="2 3">
    <name type="scientific">Candidatus Competibacter phosphatis</name>
    <dbReference type="NCBI Taxonomy" id="221280"/>
    <lineage>
        <taxon>Bacteria</taxon>
        <taxon>Pseudomonadati</taxon>
        <taxon>Pseudomonadota</taxon>
        <taxon>Gammaproteobacteria</taxon>
        <taxon>Candidatus Competibacteraceae</taxon>
        <taxon>Candidatus Competibacter</taxon>
    </lineage>
</organism>
<gene>
    <name evidence="2" type="ORF">E4P82_06260</name>
</gene>
<feature type="domain" description="EAL" evidence="1">
    <location>
        <begin position="1"/>
        <end position="223"/>
    </location>
</feature>
<dbReference type="PANTHER" id="PTHR33121">
    <property type="entry name" value="CYCLIC DI-GMP PHOSPHODIESTERASE PDEF"/>
    <property type="match status" value="1"/>
</dbReference>
<evidence type="ECO:0000313" key="2">
    <source>
        <dbReference type="EMBL" id="NMQ18847.1"/>
    </source>
</evidence>
<evidence type="ECO:0000259" key="1">
    <source>
        <dbReference type="PROSITE" id="PS50883"/>
    </source>
</evidence>
<evidence type="ECO:0000313" key="3">
    <source>
        <dbReference type="Proteomes" id="UP000760480"/>
    </source>
</evidence>
<dbReference type="RefSeq" id="WP_169248101.1">
    <property type="nucleotide sequence ID" value="NZ_SPMZ01000016.1"/>
</dbReference>
<dbReference type="InterPro" id="IPR001633">
    <property type="entry name" value="EAL_dom"/>
</dbReference>
<dbReference type="PROSITE" id="PS50883">
    <property type="entry name" value="EAL"/>
    <property type="match status" value="1"/>
</dbReference>
<dbReference type="InterPro" id="IPR050706">
    <property type="entry name" value="Cyclic-di-GMP_PDE-like"/>
</dbReference>
<dbReference type="EMBL" id="SPMZ01000016">
    <property type="protein sequence ID" value="NMQ18847.1"/>
    <property type="molecule type" value="Genomic_DNA"/>
</dbReference>
<name>A0ABX1THK8_9GAMM</name>
<proteinExistence type="predicted"/>
<sequence length="228" mass="25495">MEPKLSYVGITQKKGRVSPAQFIPLCEEIGLIITIGEWIIHTACMQAKIWQDQGLPALRIAVNLSPLQFRQPDLIKQIRNALDIMELSPDKLELEITESATMEDIDKAIAILGTFNNMGLHLSIDDFGTGYSSLNYLKRFPIHTLKIDQSFIRNLDTSFEDAAIVKSIITLAHSLRLSVVAEGVETKEQFDYLDNLGCDEIQGYLFSPPVSANEFSKMLSSPTVFCVE</sequence>